<dbReference type="RefSeq" id="WP_216875300.1">
    <property type="nucleotide sequence ID" value="NZ_JAERQM010000003.1"/>
</dbReference>
<organism evidence="1 2">
    <name type="scientific">Falsiroseomonas oleicola</name>
    <dbReference type="NCBI Taxonomy" id="2801474"/>
    <lineage>
        <taxon>Bacteria</taxon>
        <taxon>Pseudomonadati</taxon>
        <taxon>Pseudomonadota</taxon>
        <taxon>Alphaproteobacteria</taxon>
        <taxon>Acetobacterales</taxon>
        <taxon>Roseomonadaceae</taxon>
        <taxon>Falsiroseomonas</taxon>
    </lineage>
</organism>
<dbReference type="EMBL" id="JAERQM010000003">
    <property type="protein sequence ID" value="MBU8544221.1"/>
    <property type="molecule type" value="Genomic_DNA"/>
</dbReference>
<evidence type="ECO:0000313" key="1">
    <source>
        <dbReference type="EMBL" id="MBU8544221.1"/>
    </source>
</evidence>
<name>A0ABS6H774_9PROT</name>
<accession>A0ABS6H774</accession>
<evidence type="ECO:0000313" key="2">
    <source>
        <dbReference type="Proteomes" id="UP000689967"/>
    </source>
</evidence>
<comment type="caution">
    <text evidence="1">The sequence shown here is derived from an EMBL/GenBank/DDBJ whole genome shotgun (WGS) entry which is preliminary data.</text>
</comment>
<reference evidence="1 2" key="1">
    <citation type="submission" date="2021-01" db="EMBL/GenBank/DDBJ databases">
        <title>Roseomonas sp. nov, a bacterium isolated from an oil production mixture in Yumen Oilfield.</title>
        <authorList>
            <person name="Wu D."/>
        </authorList>
    </citation>
    <scope>NUCLEOTIDE SEQUENCE [LARGE SCALE GENOMIC DNA]</scope>
    <source>
        <strain evidence="1 2">ROY-5-3</strain>
    </source>
</reference>
<keyword evidence="2" id="KW-1185">Reference proteome</keyword>
<gene>
    <name evidence="1" type="ORF">JJQ90_10920</name>
</gene>
<protein>
    <submittedName>
        <fullName evidence="1">Amino acid synthesis family protein</fullName>
    </submittedName>
</protein>
<dbReference type="InterPro" id="IPR009569">
    <property type="entry name" value="AA_synth_put"/>
</dbReference>
<sequence>MTQTLEIRKTVLCVEEVRHDGGPPLTTPILKGWCAVILKNPFAGRHESDLMWMMEAMKPIGLMVAERLLAGLGGDPARIEAYGKGGLVGAAGELEHGALWHVAGGYAMRGLLGQALSIVPSMTKVGPMGAMLDLPIHHRNAAYVRSHFDGITATVPDAPRPDEILFALAMTTGGRPHARVGGLTQAAISAWDGQR</sequence>
<dbReference type="Proteomes" id="UP000689967">
    <property type="component" value="Unassembled WGS sequence"/>
</dbReference>
<dbReference type="Pfam" id="PF06684">
    <property type="entry name" value="AA_synth"/>
    <property type="match status" value="1"/>
</dbReference>
<proteinExistence type="predicted"/>